<evidence type="ECO:0000313" key="2">
    <source>
        <dbReference type="Proteomes" id="UP000887013"/>
    </source>
</evidence>
<evidence type="ECO:0000313" key="1">
    <source>
        <dbReference type="EMBL" id="GFT86111.1"/>
    </source>
</evidence>
<dbReference type="AlphaFoldDB" id="A0A8X6PSA6"/>
<dbReference type="EMBL" id="BMAW01024036">
    <property type="protein sequence ID" value="GFT86111.1"/>
    <property type="molecule type" value="Genomic_DNA"/>
</dbReference>
<sequence>MLIKLPLIEADSRPISNKDQIPPGCYSEREVDITPSGSKHEVHALKVVFSMLVSIFHYSQAHPALKLFQYFGLKISKIPPSSISYIRKHTVVGDIIFLPIKYHFLILTLPFEGTNFKLKAVVSIVWCKHRA</sequence>
<reference evidence="1" key="1">
    <citation type="submission" date="2020-08" db="EMBL/GenBank/DDBJ databases">
        <title>Multicomponent nature underlies the extraordinary mechanical properties of spider dragline silk.</title>
        <authorList>
            <person name="Kono N."/>
            <person name="Nakamura H."/>
            <person name="Mori M."/>
            <person name="Yoshida Y."/>
            <person name="Ohtoshi R."/>
            <person name="Malay A.D."/>
            <person name="Moran D.A.P."/>
            <person name="Tomita M."/>
            <person name="Numata K."/>
            <person name="Arakawa K."/>
        </authorList>
    </citation>
    <scope>NUCLEOTIDE SEQUENCE</scope>
</reference>
<comment type="caution">
    <text evidence="1">The sequence shown here is derived from an EMBL/GenBank/DDBJ whole genome shotgun (WGS) entry which is preliminary data.</text>
</comment>
<organism evidence="1 2">
    <name type="scientific">Nephila pilipes</name>
    <name type="common">Giant wood spider</name>
    <name type="synonym">Nephila maculata</name>
    <dbReference type="NCBI Taxonomy" id="299642"/>
    <lineage>
        <taxon>Eukaryota</taxon>
        <taxon>Metazoa</taxon>
        <taxon>Ecdysozoa</taxon>
        <taxon>Arthropoda</taxon>
        <taxon>Chelicerata</taxon>
        <taxon>Arachnida</taxon>
        <taxon>Araneae</taxon>
        <taxon>Araneomorphae</taxon>
        <taxon>Entelegynae</taxon>
        <taxon>Araneoidea</taxon>
        <taxon>Nephilidae</taxon>
        <taxon>Nephila</taxon>
    </lineage>
</organism>
<dbReference type="Proteomes" id="UP000887013">
    <property type="component" value="Unassembled WGS sequence"/>
</dbReference>
<proteinExistence type="predicted"/>
<keyword evidence="2" id="KW-1185">Reference proteome</keyword>
<accession>A0A8X6PSA6</accession>
<gene>
    <name evidence="1" type="ORF">NPIL_581991</name>
</gene>
<name>A0A8X6PSA6_NEPPI</name>
<protein>
    <submittedName>
        <fullName evidence="1">Uncharacterized protein</fullName>
    </submittedName>
</protein>